<protein>
    <submittedName>
        <fullName evidence="2">Uncharacterized protein</fullName>
    </submittedName>
</protein>
<feature type="region of interest" description="Disordered" evidence="1">
    <location>
        <begin position="322"/>
        <end position="342"/>
    </location>
</feature>
<dbReference type="InterPro" id="IPR029058">
    <property type="entry name" value="AB_hydrolase_fold"/>
</dbReference>
<evidence type="ECO:0000313" key="2">
    <source>
        <dbReference type="EMBL" id="VAW08489.1"/>
    </source>
</evidence>
<organism evidence="2">
    <name type="scientific">hydrothermal vent metagenome</name>
    <dbReference type="NCBI Taxonomy" id="652676"/>
    <lineage>
        <taxon>unclassified sequences</taxon>
        <taxon>metagenomes</taxon>
        <taxon>ecological metagenomes</taxon>
    </lineage>
</organism>
<gene>
    <name evidence="2" type="ORF">MNBD_ALPHA05-1354</name>
</gene>
<reference evidence="2" key="1">
    <citation type="submission" date="2018-06" db="EMBL/GenBank/DDBJ databases">
        <authorList>
            <person name="Zhirakovskaya E."/>
        </authorList>
    </citation>
    <scope>NUCLEOTIDE SEQUENCE</scope>
</reference>
<dbReference type="EMBL" id="UOEH01000666">
    <property type="protein sequence ID" value="VAW08489.1"/>
    <property type="molecule type" value="Genomic_DNA"/>
</dbReference>
<accession>A0A3B0T8P7</accession>
<feature type="compositionally biased region" description="Low complexity" evidence="1">
    <location>
        <begin position="322"/>
        <end position="334"/>
    </location>
</feature>
<sequence>MISTILIVAISLAVLALLVTAALSPIETLSWWAGWTETEIEQNEVSCVTDRPCAHPADCQPKSVYIVYLSGISSLSGRFLIPREKVFVKGLAQHFPDAAVIDDVFPYSPAGLPLLASTRLLDQVWRFVQRIKLEGRHTVLSALIHMRNVFQVMISADHRYGPIFNHGAARVIEEALARAGYRQGSGAPVIIIGYSGGGQIAVGAAGFLKLHLQAPIDVIAIGGVIASDPGLHVIRRLHYIYADHDNIQKVGAVMFPERWAAMAHSEWNIAKRQGRIVFHKISRMFHAGARGYFGLVKFDGVTNNQRTLEMVVDILSQTPAQPQANGAAPAINQAEPSTVPQP</sequence>
<dbReference type="SUPFAM" id="SSF53474">
    <property type="entry name" value="alpha/beta-Hydrolases"/>
    <property type="match status" value="1"/>
</dbReference>
<evidence type="ECO:0000256" key="1">
    <source>
        <dbReference type="SAM" id="MobiDB-lite"/>
    </source>
</evidence>
<dbReference type="AlphaFoldDB" id="A0A3B0T8P7"/>
<proteinExistence type="predicted"/>
<name>A0A3B0T8P7_9ZZZZ</name>